<keyword evidence="3" id="KW-0479">Metal-binding</keyword>
<dbReference type="InterPro" id="IPR000917">
    <property type="entry name" value="Sulfatase_N"/>
</dbReference>
<dbReference type="GO" id="GO:0046872">
    <property type="term" value="F:metal ion binding"/>
    <property type="evidence" value="ECO:0007669"/>
    <property type="project" value="UniProtKB-KW"/>
</dbReference>
<dbReference type="GO" id="GO:0008484">
    <property type="term" value="F:sulfuric ester hydrolase activity"/>
    <property type="evidence" value="ECO:0007669"/>
    <property type="project" value="InterPro"/>
</dbReference>
<evidence type="ECO:0000256" key="4">
    <source>
        <dbReference type="ARBA" id="ARBA00022837"/>
    </source>
</evidence>
<comment type="similarity">
    <text evidence="2">Belongs to the sulfatase family.</text>
</comment>
<dbReference type="InterPro" id="IPR017850">
    <property type="entry name" value="Alkaline_phosphatase_core_sf"/>
</dbReference>
<evidence type="ECO:0000256" key="3">
    <source>
        <dbReference type="ARBA" id="ARBA00022723"/>
    </source>
</evidence>
<dbReference type="SUPFAM" id="SSF53649">
    <property type="entry name" value="Alkaline phosphatase-like"/>
    <property type="match status" value="1"/>
</dbReference>
<sequence>MESVTSSRLGLGSRLEGAYGTWSGKDLQQISRGHDVHEGRRGIAAANVCYIALLLSALSTVDSKRSRPHIVFFLVDDVGWADVSFHGSSQIPTPNLDALAADGVILNNYYAMPYCTPSRAALMTGLHPIHTARPTGDGRLQRKARCTMDGTTFLLKQLVEDEAPTPKCVTAGHLHQGSRLQA</sequence>
<keyword evidence="5" id="KW-0325">Glycoprotein</keyword>
<evidence type="ECO:0000313" key="7">
    <source>
        <dbReference type="EMBL" id="KAH8026811.1"/>
    </source>
</evidence>
<keyword evidence="4" id="KW-0106">Calcium</keyword>
<protein>
    <recommendedName>
        <fullName evidence="6">Sulfatase N-terminal domain-containing protein</fullName>
    </recommendedName>
</protein>
<dbReference type="Pfam" id="PF00884">
    <property type="entry name" value="Sulfatase"/>
    <property type="match status" value="1"/>
</dbReference>
<evidence type="ECO:0000313" key="8">
    <source>
        <dbReference type="Proteomes" id="UP000821866"/>
    </source>
</evidence>
<dbReference type="EMBL" id="JABSTU010000007">
    <property type="protein sequence ID" value="KAH8026811.1"/>
    <property type="molecule type" value="Genomic_DNA"/>
</dbReference>
<gene>
    <name evidence="7" type="ORF">HPB51_025019</name>
</gene>
<comment type="cofactor">
    <cofactor evidence="1">
        <name>Ca(2+)</name>
        <dbReference type="ChEBI" id="CHEBI:29108"/>
    </cofactor>
</comment>
<reference evidence="7" key="1">
    <citation type="journal article" date="2020" name="Cell">
        <title>Large-Scale Comparative Analyses of Tick Genomes Elucidate Their Genetic Diversity and Vector Capacities.</title>
        <authorList>
            <consortium name="Tick Genome and Microbiome Consortium (TIGMIC)"/>
            <person name="Jia N."/>
            <person name="Wang J."/>
            <person name="Shi W."/>
            <person name="Du L."/>
            <person name="Sun Y."/>
            <person name="Zhan W."/>
            <person name="Jiang J.F."/>
            <person name="Wang Q."/>
            <person name="Zhang B."/>
            <person name="Ji P."/>
            <person name="Bell-Sakyi L."/>
            <person name="Cui X.M."/>
            <person name="Yuan T.T."/>
            <person name="Jiang B.G."/>
            <person name="Yang W.F."/>
            <person name="Lam T.T."/>
            <person name="Chang Q.C."/>
            <person name="Ding S.J."/>
            <person name="Wang X.J."/>
            <person name="Zhu J.G."/>
            <person name="Ruan X.D."/>
            <person name="Zhao L."/>
            <person name="Wei J.T."/>
            <person name="Ye R.Z."/>
            <person name="Que T.C."/>
            <person name="Du C.H."/>
            <person name="Zhou Y.H."/>
            <person name="Cheng J.X."/>
            <person name="Dai P.F."/>
            <person name="Guo W.B."/>
            <person name="Han X.H."/>
            <person name="Huang E.J."/>
            <person name="Li L.F."/>
            <person name="Wei W."/>
            <person name="Gao Y.C."/>
            <person name="Liu J.Z."/>
            <person name="Shao H.Z."/>
            <person name="Wang X."/>
            <person name="Wang C.C."/>
            <person name="Yang T.C."/>
            <person name="Huo Q.B."/>
            <person name="Li W."/>
            <person name="Chen H.Y."/>
            <person name="Chen S.E."/>
            <person name="Zhou L.G."/>
            <person name="Ni X.B."/>
            <person name="Tian J.H."/>
            <person name="Sheng Y."/>
            <person name="Liu T."/>
            <person name="Pan Y.S."/>
            <person name="Xia L.Y."/>
            <person name="Li J."/>
            <person name="Zhao F."/>
            <person name="Cao W.C."/>
        </authorList>
    </citation>
    <scope>NUCLEOTIDE SEQUENCE</scope>
    <source>
        <strain evidence="7">Rmic-2018</strain>
    </source>
</reference>
<evidence type="ECO:0000256" key="1">
    <source>
        <dbReference type="ARBA" id="ARBA00001913"/>
    </source>
</evidence>
<feature type="domain" description="Sulfatase N-terminal" evidence="6">
    <location>
        <begin position="68"/>
        <end position="131"/>
    </location>
</feature>
<dbReference type="Proteomes" id="UP000821866">
    <property type="component" value="Unassembled WGS sequence"/>
</dbReference>
<organism evidence="7 8">
    <name type="scientific">Rhipicephalus microplus</name>
    <name type="common">Cattle tick</name>
    <name type="synonym">Boophilus microplus</name>
    <dbReference type="NCBI Taxonomy" id="6941"/>
    <lineage>
        <taxon>Eukaryota</taxon>
        <taxon>Metazoa</taxon>
        <taxon>Ecdysozoa</taxon>
        <taxon>Arthropoda</taxon>
        <taxon>Chelicerata</taxon>
        <taxon>Arachnida</taxon>
        <taxon>Acari</taxon>
        <taxon>Parasitiformes</taxon>
        <taxon>Ixodida</taxon>
        <taxon>Ixodoidea</taxon>
        <taxon>Ixodidae</taxon>
        <taxon>Rhipicephalinae</taxon>
        <taxon>Rhipicephalus</taxon>
        <taxon>Boophilus</taxon>
    </lineage>
</organism>
<dbReference type="PANTHER" id="PTHR10342">
    <property type="entry name" value="ARYLSULFATASE"/>
    <property type="match status" value="1"/>
</dbReference>
<dbReference type="PANTHER" id="PTHR10342:SF273">
    <property type="entry name" value="RE14504P"/>
    <property type="match status" value="1"/>
</dbReference>
<comment type="caution">
    <text evidence="7">The sequence shown here is derived from an EMBL/GenBank/DDBJ whole genome shotgun (WGS) entry which is preliminary data.</text>
</comment>
<dbReference type="VEuPathDB" id="VectorBase:LOC119160159"/>
<reference evidence="7" key="2">
    <citation type="submission" date="2021-09" db="EMBL/GenBank/DDBJ databases">
        <authorList>
            <person name="Jia N."/>
            <person name="Wang J."/>
            <person name="Shi W."/>
            <person name="Du L."/>
            <person name="Sun Y."/>
            <person name="Zhan W."/>
            <person name="Jiang J."/>
            <person name="Wang Q."/>
            <person name="Zhang B."/>
            <person name="Ji P."/>
            <person name="Sakyi L.B."/>
            <person name="Cui X."/>
            <person name="Yuan T."/>
            <person name="Jiang B."/>
            <person name="Yang W."/>
            <person name="Lam T.T.-Y."/>
            <person name="Chang Q."/>
            <person name="Ding S."/>
            <person name="Wang X."/>
            <person name="Zhu J."/>
            <person name="Ruan X."/>
            <person name="Zhao L."/>
            <person name="Wei J."/>
            <person name="Que T."/>
            <person name="Du C."/>
            <person name="Cheng J."/>
            <person name="Dai P."/>
            <person name="Han X."/>
            <person name="Huang E."/>
            <person name="Gao Y."/>
            <person name="Liu J."/>
            <person name="Shao H."/>
            <person name="Ye R."/>
            <person name="Li L."/>
            <person name="Wei W."/>
            <person name="Wang X."/>
            <person name="Wang C."/>
            <person name="Huo Q."/>
            <person name="Li W."/>
            <person name="Guo W."/>
            <person name="Chen H."/>
            <person name="Chen S."/>
            <person name="Zhou L."/>
            <person name="Zhou L."/>
            <person name="Ni X."/>
            <person name="Tian J."/>
            <person name="Zhou Y."/>
            <person name="Sheng Y."/>
            <person name="Liu T."/>
            <person name="Pan Y."/>
            <person name="Xia L."/>
            <person name="Li J."/>
            <person name="Zhao F."/>
            <person name="Cao W."/>
        </authorList>
    </citation>
    <scope>NUCLEOTIDE SEQUENCE</scope>
    <source>
        <strain evidence="7">Rmic-2018</strain>
        <tissue evidence="7">Larvae</tissue>
    </source>
</reference>
<evidence type="ECO:0000256" key="2">
    <source>
        <dbReference type="ARBA" id="ARBA00008779"/>
    </source>
</evidence>
<keyword evidence="8" id="KW-1185">Reference proteome</keyword>
<dbReference type="AlphaFoldDB" id="A0A9J6DX17"/>
<name>A0A9J6DX17_RHIMP</name>
<evidence type="ECO:0000256" key="5">
    <source>
        <dbReference type="ARBA" id="ARBA00023180"/>
    </source>
</evidence>
<proteinExistence type="inferred from homology"/>
<evidence type="ECO:0000259" key="6">
    <source>
        <dbReference type="Pfam" id="PF00884"/>
    </source>
</evidence>
<dbReference type="InterPro" id="IPR047115">
    <property type="entry name" value="ARSB"/>
</dbReference>
<accession>A0A9J6DX17</accession>
<dbReference type="Gene3D" id="3.40.720.10">
    <property type="entry name" value="Alkaline Phosphatase, subunit A"/>
    <property type="match status" value="1"/>
</dbReference>